<evidence type="ECO:0000313" key="14">
    <source>
        <dbReference type="EMBL" id="CDW90418.1"/>
    </source>
</evidence>
<dbReference type="PRINTS" id="PR00387">
    <property type="entry name" value="PDIESTERASE1"/>
</dbReference>
<dbReference type="GO" id="GO:0016020">
    <property type="term" value="C:membrane"/>
    <property type="evidence" value="ECO:0007669"/>
    <property type="project" value="UniProtKB-SubCell"/>
</dbReference>
<feature type="binding site" evidence="8">
    <location>
        <begin position="411"/>
        <end position="415"/>
    </location>
    <ligand>
        <name>AMP</name>
        <dbReference type="ChEBI" id="CHEBI:456215"/>
    </ligand>
</feature>
<feature type="transmembrane region" description="Helical" evidence="12">
    <location>
        <begin position="93"/>
        <end position="112"/>
    </location>
</feature>
<feature type="compositionally biased region" description="Low complexity" evidence="11">
    <location>
        <begin position="30"/>
        <end position="44"/>
    </location>
</feature>
<feature type="binding site" evidence="9">
    <location>
        <position position="415"/>
    </location>
    <ligand>
        <name>Zn(2+)</name>
        <dbReference type="ChEBI" id="CHEBI:29105"/>
        <label>1</label>
    </ligand>
</feature>
<evidence type="ECO:0000256" key="4">
    <source>
        <dbReference type="ARBA" id="ARBA00022801"/>
    </source>
</evidence>
<dbReference type="AlphaFoldDB" id="A0A078BA73"/>
<dbReference type="Gene3D" id="1.20.120.350">
    <property type="entry name" value="Voltage-gated potassium channels. Chain C"/>
    <property type="match status" value="1"/>
</dbReference>
<comment type="subcellular location">
    <subcellularLocation>
        <location evidence="1">Membrane</location>
        <topology evidence="1">Multi-pass membrane protein</topology>
    </subcellularLocation>
</comment>
<feature type="binding site" evidence="9">
    <location>
        <position position="454"/>
    </location>
    <ligand>
        <name>Zn(2+)</name>
        <dbReference type="ChEBI" id="CHEBI:29105"/>
        <label>1</label>
    </ligand>
</feature>
<feature type="region of interest" description="Disordered" evidence="11">
    <location>
        <begin position="19"/>
        <end position="44"/>
    </location>
</feature>
<feature type="binding site" evidence="8">
    <location>
        <position position="454"/>
    </location>
    <ligand>
        <name>AMP</name>
        <dbReference type="ChEBI" id="CHEBI:456215"/>
    </ligand>
</feature>
<dbReference type="GO" id="GO:0005216">
    <property type="term" value="F:monoatomic ion channel activity"/>
    <property type="evidence" value="ECO:0007669"/>
    <property type="project" value="InterPro"/>
</dbReference>
<dbReference type="Proteomes" id="UP000039865">
    <property type="component" value="Unassembled WGS sequence"/>
</dbReference>
<dbReference type="EMBL" id="CCKQ01018448">
    <property type="protein sequence ID" value="CDW90418.1"/>
    <property type="molecule type" value="Genomic_DNA"/>
</dbReference>
<dbReference type="GO" id="GO:0007165">
    <property type="term" value="P:signal transduction"/>
    <property type="evidence" value="ECO:0007669"/>
    <property type="project" value="InterPro"/>
</dbReference>
<feature type="transmembrane region" description="Helical" evidence="12">
    <location>
        <begin position="124"/>
        <end position="147"/>
    </location>
</feature>
<organism evidence="14 15">
    <name type="scientific">Stylonychia lemnae</name>
    <name type="common">Ciliate</name>
    <dbReference type="NCBI Taxonomy" id="5949"/>
    <lineage>
        <taxon>Eukaryota</taxon>
        <taxon>Sar</taxon>
        <taxon>Alveolata</taxon>
        <taxon>Ciliophora</taxon>
        <taxon>Intramacronucleata</taxon>
        <taxon>Spirotrichea</taxon>
        <taxon>Stichotrichia</taxon>
        <taxon>Sporadotrichida</taxon>
        <taxon>Oxytrichidae</taxon>
        <taxon>Stylonychinae</taxon>
        <taxon>Stylonychia</taxon>
    </lineage>
</organism>
<evidence type="ECO:0000256" key="5">
    <source>
        <dbReference type="ARBA" id="ARBA00022989"/>
    </source>
</evidence>
<feature type="binding site" evidence="8">
    <location>
        <position position="615"/>
    </location>
    <ligand>
        <name>AMP</name>
        <dbReference type="ChEBI" id="CHEBI:456215"/>
    </ligand>
</feature>
<dbReference type="FunCoup" id="A0A078BA73">
    <property type="interactions" value="27"/>
</dbReference>
<evidence type="ECO:0000256" key="3">
    <source>
        <dbReference type="ARBA" id="ARBA00022723"/>
    </source>
</evidence>
<keyword evidence="3 9" id="KW-0479">Metal-binding</keyword>
<proteinExistence type="predicted"/>
<keyword evidence="5 12" id="KW-1133">Transmembrane helix</keyword>
<feature type="region of interest" description="Disordered" evidence="11">
    <location>
        <begin position="300"/>
        <end position="319"/>
    </location>
</feature>
<feature type="binding site" evidence="9">
    <location>
        <position position="564"/>
    </location>
    <ligand>
        <name>Zn(2+)</name>
        <dbReference type="ChEBI" id="CHEBI:29105"/>
        <label>1</label>
    </ligand>
</feature>
<feature type="domain" description="PDEase" evidence="13">
    <location>
        <begin position="336"/>
        <end position="657"/>
    </location>
</feature>
<dbReference type="Pfam" id="PF00520">
    <property type="entry name" value="Ion_trans"/>
    <property type="match status" value="1"/>
</dbReference>
<dbReference type="Pfam" id="PF00233">
    <property type="entry name" value="PDEase_I"/>
    <property type="match status" value="1"/>
</dbReference>
<dbReference type="Gene3D" id="1.10.1300.10">
    <property type="entry name" value="3'5'-cyclic nucleotide phosphodiesterase, catalytic domain"/>
    <property type="match status" value="1"/>
</dbReference>
<sequence>MSESRQHNLAIQTNTLNVNKYSEPGQDEYSTNSTNDQQTSTPTKLIKDKELKKNKITVSRNYLLMDKVELEKNGIIGWKLNLAMLLRSKAYDLLMIILIVLYTILIFIYFAFADTYFSDESNQVVFYIIELSILGIFCVEIGLHLIAFKSLYLKDFWNIFDLFIIILSLTFVLLDIFVENSVLDGILKIRGIFRLLRVFLLVRKLNTLRVKRQIQLRQLTANGYDLRSPLERVLEILNGLRDQLDIEETKIIQDLNYCIKVISSNQLYEANLDFDGQLENTKDRNEVQMLLQNYSKVANENQEQKKQRRMSKSPTIGGLNHWDDSKFQITNDKIDEMLVLNEQAKAELENLQKLEFNIFKIQDYTQQNELITVTSYILAQQNIFQTIQLQYKTFRNFISKVQSGYKDVTYHNKTHAADLSQTFYYFSHTQGLKEKCNIDDVEFFSLIVAGACHDHEHAGYNNVYLVETQDTLALRYNDVSVLENHHVASSFAIMQEPGMNILAHLSKEQYKRSRAVMIGSILGTDMSKHFSELGKFKTRVGSQEFDPSGTDKDLTLTMLFHLADISNSTKPWDICQKWIDLLFIEFFHQGDLERNRGSPISYLMDRLTVNIAKAQIGFLDVIIAPSYQAANLVIPIPSNLSNIENNKATWQTKFDEYEDQMNRDKERFKLTALKL</sequence>
<keyword evidence="2 12" id="KW-0812">Transmembrane</keyword>
<evidence type="ECO:0000256" key="8">
    <source>
        <dbReference type="PIRSR" id="PIRSR623088-2"/>
    </source>
</evidence>
<evidence type="ECO:0000313" key="15">
    <source>
        <dbReference type="Proteomes" id="UP000039865"/>
    </source>
</evidence>
<dbReference type="InterPro" id="IPR023088">
    <property type="entry name" value="PDEase"/>
</dbReference>
<keyword evidence="6 12" id="KW-0472">Membrane</keyword>
<feature type="binding site" evidence="9">
    <location>
        <position position="454"/>
    </location>
    <ligand>
        <name>Zn(2+)</name>
        <dbReference type="ChEBI" id="CHEBI:29105"/>
        <label>2</label>
    </ligand>
</feature>
<dbReference type="PANTHER" id="PTHR11347">
    <property type="entry name" value="CYCLIC NUCLEOTIDE PHOSPHODIESTERASE"/>
    <property type="match status" value="1"/>
</dbReference>
<keyword evidence="4" id="KW-0378">Hydrolase</keyword>
<dbReference type="SUPFAM" id="SSF109604">
    <property type="entry name" value="HD-domain/PDEase-like"/>
    <property type="match status" value="1"/>
</dbReference>
<dbReference type="InterPro" id="IPR005821">
    <property type="entry name" value="Ion_trans_dom"/>
</dbReference>
<evidence type="ECO:0000259" key="13">
    <source>
        <dbReference type="PROSITE" id="PS51845"/>
    </source>
</evidence>
<dbReference type="InParanoid" id="A0A078BA73"/>
<feature type="binding site" evidence="8">
    <location>
        <position position="564"/>
    </location>
    <ligand>
        <name>AMP</name>
        <dbReference type="ChEBI" id="CHEBI:456215"/>
    </ligand>
</feature>
<dbReference type="OrthoDB" id="342865at2759"/>
<dbReference type="OMA" id="CHDHEHA"/>
<protein>
    <submittedName>
        <fullName evidence="14">3 5-cyclic nucleotide phosphodiesterase family protein</fullName>
    </submittedName>
</protein>
<dbReference type="GO" id="GO:0004114">
    <property type="term" value="F:3',5'-cyclic-nucleotide phosphodiesterase activity"/>
    <property type="evidence" value="ECO:0007669"/>
    <property type="project" value="InterPro"/>
</dbReference>
<dbReference type="SUPFAM" id="SSF81324">
    <property type="entry name" value="Voltage-gated potassium channels"/>
    <property type="match status" value="1"/>
</dbReference>
<feature type="binding site" evidence="9">
    <location>
        <position position="453"/>
    </location>
    <ligand>
        <name>Zn(2+)</name>
        <dbReference type="ChEBI" id="CHEBI:29105"/>
        <label>1</label>
    </ligand>
</feature>
<feature type="transmembrane region" description="Helical" evidence="12">
    <location>
        <begin position="159"/>
        <end position="178"/>
    </location>
</feature>
<keyword evidence="15" id="KW-1185">Reference proteome</keyword>
<keyword evidence="10" id="KW-0175">Coiled coil</keyword>
<evidence type="ECO:0000256" key="1">
    <source>
        <dbReference type="ARBA" id="ARBA00004141"/>
    </source>
</evidence>
<evidence type="ECO:0000256" key="10">
    <source>
        <dbReference type="SAM" id="Coils"/>
    </source>
</evidence>
<dbReference type="PROSITE" id="PS51845">
    <property type="entry name" value="PDEASE_I_2"/>
    <property type="match status" value="1"/>
</dbReference>
<evidence type="ECO:0000256" key="2">
    <source>
        <dbReference type="ARBA" id="ARBA00022692"/>
    </source>
</evidence>
<dbReference type="GO" id="GO:0046872">
    <property type="term" value="F:metal ion binding"/>
    <property type="evidence" value="ECO:0007669"/>
    <property type="project" value="UniProtKB-KW"/>
</dbReference>
<dbReference type="InterPro" id="IPR027359">
    <property type="entry name" value="Volt_channel_dom_sf"/>
</dbReference>
<dbReference type="InterPro" id="IPR036971">
    <property type="entry name" value="PDEase_catalytic_dom_sf"/>
</dbReference>
<feature type="active site" description="Proton donor" evidence="7">
    <location>
        <position position="411"/>
    </location>
</feature>
<gene>
    <name evidence="14" type="primary">Contig11394.g12178</name>
    <name evidence="14" type="ORF">STYLEM_19561</name>
</gene>
<evidence type="ECO:0000256" key="11">
    <source>
        <dbReference type="SAM" id="MobiDB-lite"/>
    </source>
</evidence>
<name>A0A078BA73_STYLE</name>
<reference evidence="14 15" key="1">
    <citation type="submission" date="2014-06" db="EMBL/GenBank/DDBJ databases">
        <authorList>
            <person name="Swart Estienne"/>
        </authorList>
    </citation>
    <scope>NUCLEOTIDE SEQUENCE [LARGE SCALE GENOMIC DNA]</scope>
    <source>
        <strain evidence="14 15">130c</strain>
    </source>
</reference>
<dbReference type="InterPro" id="IPR002073">
    <property type="entry name" value="PDEase_catalytic_dom"/>
</dbReference>
<feature type="coiled-coil region" evidence="10">
    <location>
        <begin position="640"/>
        <end position="667"/>
    </location>
</feature>
<evidence type="ECO:0000256" key="7">
    <source>
        <dbReference type="PIRSR" id="PIRSR623088-1"/>
    </source>
</evidence>
<evidence type="ECO:0000256" key="6">
    <source>
        <dbReference type="ARBA" id="ARBA00023136"/>
    </source>
</evidence>
<evidence type="ECO:0000256" key="12">
    <source>
        <dbReference type="SAM" id="Phobius"/>
    </source>
</evidence>
<evidence type="ECO:0000256" key="9">
    <source>
        <dbReference type="PIRSR" id="PIRSR623088-3"/>
    </source>
</evidence>
<accession>A0A078BA73</accession>